<dbReference type="Proteomes" id="UP001066276">
    <property type="component" value="Chromosome 4_2"/>
</dbReference>
<protein>
    <submittedName>
        <fullName evidence="2">Uncharacterized protein</fullName>
    </submittedName>
</protein>
<comment type="caution">
    <text evidence="2">The sequence shown here is derived from an EMBL/GenBank/DDBJ whole genome shotgun (WGS) entry which is preliminary data.</text>
</comment>
<keyword evidence="3" id="KW-1185">Reference proteome</keyword>
<dbReference type="AlphaFoldDB" id="A0AAV7S5G5"/>
<accession>A0AAV7S5G5</accession>
<reference evidence="2" key="1">
    <citation type="journal article" date="2022" name="bioRxiv">
        <title>Sequencing and chromosome-scale assembly of the giantPleurodeles waltlgenome.</title>
        <authorList>
            <person name="Brown T."/>
            <person name="Elewa A."/>
            <person name="Iarovenko S."/>
            <person name="Subramanian E."/>
            <person name="Araus A.J."/>
            <person name="Petzold A."/>
            <person name="Susuki M."/>
            <person name="Suzuki K.-i.T."/>
            <person name="Hayashi T."/>
            <person name="Toyoda A."/>
            <person name="Oliveira C."/>
            <person name="Osipova E."/>
            <person name="Leigh N.D."/>
            <person name="Simon A."/>
            <person name="Yun M.H."/>
        </authorList>
    </citation>
    <scope>NUCLEOTIDE SEQUENCE</scope>
    <source>
        <strain evidence="2">20211129_DDA</strain>
        <tissue evidence="2">Liver</tissue>
    </source>
</reference>
<dbReference type="EMBL" id="JANPWB010000008">
    <property type="protein sequence ID" value="KAJ1160006.1"/>
    <property type="molecule type" value="Genomic_DNA"/>
</dbReference>
<feature type="region of interest" description="Disordered" evidence="1">
    <location>
        <begin position="1"/>
        <end position="148"/>
    </location>
</feature>
<gene>
    <name evidence="2" type="ORF">NDU88_000508</name>
</gene>
<organism evidence="2 3">
    <name type="scientific">Pleurodeles waltl</name>
    <name type="common">Iberian ribbed newt</name>
    <dbReference type="NCBI Taxonomy" id="8319"/>
    <lineage>
        <taxon>Eukaryota</taxon>
        <taxon>Metazoa</taxon>
        <taxon>Chordata</taxon>
        <taxon>Craniata</taxon>
        <taxon>Vertebrata</taxon>
        <taxon>Euteleostomi</taxon>
        <taxon>Amphibia</taxon>
        <taxon>Batrachia</taxon>
        <taxon>Caudata</taxon>
        <taxon>Salamandroidea</taxon>
        <taxon>Salamandridae</taxon>
        <taxon>Pleurodelinae</taxon>
        <taxon>Pleurodeles</taxon>
    </lineage>
</organism>
<name>A0AAV7S5G5_PLEWA</name>
<evidence type="ECO:0000313" key="3">
    <source>
        <dbReference type="Proteomes" id="UP001066276"/>
    </source>
</evidence>
<sequence>MARAEGASSAPQEASMEQGATRESRETAATQAAGNSCKSPYHHPGGARRPGINPMNGGRKSTMGRSAVKPSGAPSSHGAQGPARAHNKYGIWGGGGSPATPPNQELLPSQHRAHQDQCRISQDGGAHSEHIPSANLLGPAPPHASLIC</sequence>
<evidence type="ECO:0000313" key="2">
    <source>
        <dbReference type="EMBL" id="KAJ1160006.1"/>
    </source>
</evidence>
<evidence type="ECO:0000256" key="1">
    <source>
        <dbReference type="SAM" id="MobiDB-lite"/>
    </source>
</evidence>
<proteinExistence type="predicted"/>
<feature type="compositionally biased region" description="Polar residues" evidence="1">
    <location>
        <begin position="27"/>
        <end position="38"/>
    </location>
</feature>